<gene>
    <name evidence="9" type="primary">agaF</name>
    <name evidence="9" type="ORF">XBKQ1_2220042</name>
</gene>
<keyword evidence="2" id="KW-0813">Transport</keyword>
<evidence type="ECO:0000313" key="10">
    <source>
        <dbReference type="Proteomes" id="UP000028500"/>
    </source>
</evidence>
<comment type="caution">
    <text evidence="9">The sequence shown here is derived from an EMBL/GenBank/DDBJ whole genome shotgun (WGS) entry which is preliminary data.</text>
</comment>
<keyword evidence="3" id="KW-0963">Cytoplasm</keyword>
<dbReference type="HOGENOM" id="CLU_123235_1_0_6"/>
<evidence type="ECO:0000313" key="9">
    <source>
        <dbReference type="EMBL" id="CDH19638.1"/>
    </source>
</evidence>
<evidence type="ECO:0000256" key="2">
    <source>
        <dbReference type="ARBA" id="ARBA00022448"/>
    </source>
</evidence>
<dbReference type="InterPro" id="IPR036662">
    <property type="entry name" value="PTS_EIIA_man-typ_sf"/>
</dbReference>
<proteinExistence type="predicted"/>
<dbReference type="Pfam" id="PF03610">
    <property type="entry name" value="EIIA-man"/>
    <property type="match status" value="1"/>
</dbReference>
<dbReference type="AlphaFoldDB" id="A0A077PEN0"/>
<keyword evidence="5" id="KW-0808">Transferase</keyword>
<evidence type="ECO:0000256" key="5">
    <source>
        <dbReference type="ARBA" id="ARBA00022679"/>
    </source>
</evidence>
<keyword evidence="6" id="KW-0598">Phosphotransferase system</keyword>
<dbReference type="OrthoDB" id="3183705at2"/>
<dbReference type="Proteomes" id="UP000028500">
    <property type="component" value="Unassembled WGS sequence"/>
</dbReference>
<dbReference type="Gene3D" id="3.40.50.510">
    <property type="entry name" value="Phosphotransferase system, mannose-type IIA component"/>
    <property type="match status" value="1"/>
</dbReference>
<comment type="subcellular location">
    <subcellularLocation>
        <location evidence="1">Cytoplasm</location>
    </subcellularLocation>
</comment>
<accession>A0A077PEN0</accession>
<organism evidence="9 10">
    <name type="scientific">Xenorhabdus bovienii str. kraussei Quebec</name>
    <dbReference type="NCBI Taxonomy" id="1398203"/>
    <lineage>
        <taxon>Bacteria</taxon>
        <taxon>Pseudomonadati</taxon>
        <taxon>Pseudomonadota</taxon>
        <taxon>Gammaproteobacteria</taxon>
        <taxon>Enterobacterales</taxon>
        <taxon>Morganellaceae</taxon>
        <taxon>Xenorhabdus</taxon>
    </lineage>
</organism>
<evidence type="ECO:0000256" key="7">
    <source>
        <dbReference type="ARBA" id="ARBA00022777"/>
    </source>
</evidence>
<dbReference type="EMBL" id="CBSY010000138">
    <property type="protein sequence ID" value="CDH19638.1"/>
    <property type="molecule type" value="Genomic_DNA"/>
</dbReference>
<sequence length="145" mass="15883">MLGIVITGHGKFASGLLQAVEQIIGKQVQCMAVDFSEGMTTEELHQMLEAASKDCDLGEGLVFLTDLLGGSPFRQAAQLTLTHPQWQVITGTNMQLAVEMMLDRDDINAVQFLDIALECGHRGLTSLWHEQQKQPPQPPLDIDGI</sequence>
<evidence type="ECO:0000259" key="8">
    <source>
        <dbReference type="PROSITE" id="PS51096"/>
    </source>
</evidence>
<evidence type="ECO:0000256" key="1">
    <source>
        <dbReference type="ARBA" id="ARBA00004496"/>
    </source>
</evidence>
<reference evidence="9" key="1">
    <citation type="submission" date="2013-07" db="EMBL/GenBank/DDBJ databases">
        <title>Sub-species coevolution in mutualistic symbiosis.</title>
        <authorList>
            <person name="Murfin K."/>
            <person name="Klassen J."/>
            <person name="Lee M."/>
            <person name="Forst S."/>
            <person name="Stock P."/>
            <person name="Goodrich-Blair H."/>
        </authorList>
    </citation>
    <scope>NUCLEOTIDE SEQUENCE [LARGE SCALE GENOMIC DNA]</scope>
    <source>
        <strain evidence="9">Kraussei Quebec</strain>
    </source>
</reference>
<dbReference type="NCBIfam" id="NF040761">
    <property type="entry name" value="AgaF"/>
    <property type="match status" value="1"/>
</dbReference>
<dbReference type="GO" id="GO:0005737">
    <property type="term" value="C:cytoplasm"/>
    <property type="evidence" value="ECO:0007669"/>
    <property type="project" value="UniProtKB-SubCell"/>
</dbReference>
<dbReference type="GO" id="GO:0016020">
    <property type="term" value="C:membrane"/>
    <property type="evidence" value="ECO:0007669"/>
    <property type="project" value="InterPro"/>
</dbReference>
<name>A0A077PEN0_XENBV</name>
<dbReference type="SUPFAM" id="SSF53062">
    <property type="entry name" value="PTS system fructose IIA component-like"/>
    <property type="match status" value="1"/>
</dbReference>
<dbReference type="PANTHER" id="PTHR33799">
    <property type="entry name" value="PTS PERMEASE-RELATED-RELATED"/>
    <property type="match status" value="1"/>
</dbReference>
<dbReference type="InterPro" id="IPR051471">
    <property type="entry name" value="Bacterial_PTS_sugar_comp"/>
</dbReference>
<dbReference type="PROSITE" id="PS51096">
    <property type="entry name" value="PTS_EIIA_TYPE_4"/>
    <property type="match status" value="1"/>
</dbReference>
<keyword evidence="10" id="KW-1185">Reference proteome</keyword>
<dbReference type="GO" id="GO:0016301">
    <property type="term" value="F:kinase activity"/>
    <property type="evidence" value="ECO:0007669"/>
    <property type="project" value="UniProtKB-KW"/>
</dbReference>
<dbReference type="PANTHER" id="PTHR33799:SF1">
    <property type="entry name" value="PTS SYSTEM MANNOSE-SPECIFIC EIIAB COMPONENT-RELATED"/>
    <property type="match status" value="1"/>
</dbReference>
<protein>
    <submittedName>
        <fullName evidence="9">N-acetylgalactosamine-specific PTS system, EIIA component</fullName>
    </submittedName>
</protein>
<evidence type="ECO:0000256" key="6">
    <source>
        <dbReference type="ARBA" id="ARBA00022683"/>
    </source>
</evidence>
<dbReference type="InterPro" id="IPR004701">
    <property type="entry name" value="PTS_EIIA_man-typ"/>
</dbReference>
<feature type="domain" description="PTS EIIA type-4" evidence="8">
    <location>
        <begin position="1"/>
        <end position="124"/>
    </location>
</feature>
<dbReference type="GO" id="GO:0009401">
    <property type="term" value="P:phosphoenolpyruvate-dependent sugar phosphotransferase system"/>
    <property type="evidence" value="ECO:0007669"/>
    <property type="project" value="UniProtKB-KW"/>
</dbReference>
<dbReference type="RefSeq" id="WP_038248226.1">
    <property type="nucleotide sequence ID" value="NZ_CAWLZI010000208.1"/>
</dbReference>
<evidence type="ECO:0000256" key="4">
    <source>
        <dbReference type="ARBA" id="ARBA00022597"/>
    </source>
</evidence>
<keyword evidence="4" id="KW-0762">Sugar transport</keyword>
<dbReference type="InterPro" id="IPR033887">
    <property type="entry name" value="PTS_IIA_man"/>
</dbReference>
<evidence type="ECO:0000256" key="3">
    <source>
        <dbReference type="ARBA" id="ARBA00022490"/>
    </source>
</evidence>
<dbReference type="CDD" id="cd00006">
    <property type="entry name" value="PTS_IIA_man"/>
    <property type="match status" value="1"/>
</dbReference>
<keyword evidence="7" id="KW-0418">Kinase</keyword>